<name>A0A829Y902_9GAMM</name>
<keyword evidence="2" id="KW-1185">Reference proteome</keyword>
<evidence type="ECO:0008006" key="3">
    <source>
        <dbReference type="Google" id="ProtNLM"/>
    </source>
</evidence>
<comment type="caution">
    <text evidence="1">The sequence shown here is derived from an EMBL/GenBank/DDBJ whole genome shotgun (WGS) entry which is preliminary data.</text>
</comment>
<accession>A0A829Y902</accession>
<evidence type="ECO:0000313" key="1">
    <source>
        <dbReference type="EMBL" id="GFE79804.1"/>
    </source>
</evidence>
<organism evidence="1 2">
    <name type="scientific">Steroidobacter agaridevorans</name>
    <dbReference type="NCBI Taxonomy" id="2695856"/>
    <lineage>
        <taxon>Bacteria</taxon>
        <taxon>Pseudomonadati</taxon>
        <taxon>Pseudomonadota</taxon>
        <taxon>Gammaproteobacteria</taxon>
        <taxon>Steroidobacterales</taxon>
        <taxon>Steroidobacteraceae</taxon>
        <taxon>Steroidobacter</taxon>
    </lineage>
</organism>
<dbReference type="AlphaFoldDB" id="A0A829Y902"/>
<protein>
    <recommendedName>
        <fullName evidence="3">DUF2889 domain-containing protein</fullName>
    </recommendedName>
</protein>
<proteinExistence type="predicted"/>
<dbReference type="EMBL" id="BLJN01000002">
    <property type="protein sequence ID" value="GFE79804.1"/>
    <property type="molecule type" value="Genomic_DNA"/>
</dbReference>
<dbReference type="Proteomes" id="UP000445000">
    <property type="component" value="Unassembled WGS sequence"/>
</dbReference>
<dbReference type="RefSeq" id="WP_209005408.1">
    <property type="nucleotide sequence ID" value="NZ_BLJN01000002.1"/>
</dbReference>
<reference evidence="2" key="1">
    <citation type="submission" date="2020-01" db="EMBL/GenBank/DDBJ databases">
        <title>'Steroidobacter agaridevorans' sp. nov., agar-degrading bacteria isolated from rhizosphere soils.</title>
        <authorList>
            <person name="Ikenaga M."/>
            <person name="Kataoka M."/>
            <person name="Murouchi A."/>
            <person name="Katsuragi S."/>
            <person name="Sakai M."/>
        </authorList>
    </citation>
    <scope>NUCLEOTIDE SEQUENCE [LARGE SCALE GENOMIC DNA]</scope>
    <source>
        <strain evidence="2">YU21-B</strain>
    </source>
</reference>
<sequence>MDVTAIDNMPGFRRRFRVTPIPGAVCSEVEDDFHCMSVTVRHRDGVTTSIEPVLSRAPWTTCPGAVDRLKQTFSGVPIEKYAERGEKRENCTHLHDLATLAAAHAFDGEQIVYDILVSDPVAGLRNAEIRRNGRTVLRWALAEGRIVDPPELVGVTLDQLSRWIGSLEPQQQEAARLLRWGTIVANGRIIPLERQSDASRMPTGNCYTFQAERKVHAQRIVAIRDFSRGAAQPLQAPNISQ</sequence>
<evidence type="ECO:0000313" key="2">
    <source>
        <dbReference type="Proteomes" id="UP000445000"/>
    </source>
</evidence>
<gene>
    <name evidence="1" type="ORF">GCM10011487_18040</name>
</gene>